<feature type="transmembrane region" description="Helical" evidence="7">
    <location>
        <begin position="20"/>
        <end position="46"/>
    </location>
</feature>
<keyword evidence="4" id="KW-0378">Hydrolase</keyword>
<evidence type="ECO:0000256" key="7">
    <source>
        <dbReference type="SAM" id="Phobius"/>
    </source>
</evidence>
<evidence type="ECO:0000256" key="4">
    <source>
        <dbReference type="ARBA" id="ARBA00022801"/>
    </source>
</evidence>
<dbReference type="EMBL" id="MHLN01000050">
    <property type="protein sequence ID" value="OGZ09534.1"/>
    <property type="molecule type" value="Genomic_DNA"/>
</dbReference>
<evidence type="ECO:0000256" key="2">
    <source>
        <dbReference type="ARBA" id="ARBA00022723"/>
    </source>
</evidence>
<keyword evidence="7" id="KW-0472">Membrane</keyword>
<proteinExistence type="predicted"/>
<keyword evidence="1" id="KW-0540">Nuclease</keyword>
<sequence>MIYKNFMRDYERGELAKDILLAIVAGGVALGVALTLATFPGLGYIFKLFGAKTSKEKDRIRQSIRGLERHGYLQVYKKNEAEYIKITPLGEQMMIQRSIILTRPKQPEKWDGLWRLVMFDIPENRRKARNALRFALQKMGLVLIQKSVFAYPYPCEKEIDFVAGYFRIRKRITYATANTIEGSVLLKKKFKL</sequence>
<evidence type="ECO:0000256" key="1">
    <source>
        <dbReference type="ARBA" id="ARBA00022722"/>
    </source>
</evidence>
<keyword evidence="7" id="KW-0812">Transmembrane</keyword>
<dbReference type="Proteomes" id="UP000178099">
    <property type="component" value="Unassembled WGS sequence"/>
</dbReference>
<dbReference type="Gene3D" id="3.30.70.2650">
    <property type="match status" value="1"/>
</dbReference>
<keyword evidence="7" id="KW-1133">Transmembrane helix</keyword>
<dbReference type="InterPro" id="IPR048846">
    <property type="entry name" value="PaaX-like_central"/>
</dbReference>
<keyword evidence="2" id="KW-0479">Metal-binding</keyword>
<gene>
    <name evidence="9" type="ORF">A3D67_03805</name>
</gene>
<dbReference type="AlphaFoldDB" id="A0A1G2D7B3"/>
<organism evidence="9 10">
    <name type="scientific">Candidatus Lloydbacteria bacterium RIFCSPHIGHO2_02_FULL_51_22</name>
    <dbReference type="NCBI Taxonomy" id="1798663"/>
    <lineage>
        <taxon>Bacteria</taxon>
        <taxon>Candidatus Lloydiibacteriota</taxon>
    </lineage>
</organism>
<evidence type="ECO:0000259" key="8">
    <source>
        <dbReference type="Pfam" id="PF20803"/>
    </source>
</evidence>
<protein>
    <submittedName>
        <fullName evidence="9">CRISPR-associated endonuclease Cas2</fullName>
    </submittedName>
</protein>
<dbReference type="Pfam" id="PF20803">
    <property type="entry name" value="PaaX_M"/>
    <property type="match status" value="1"/>
</dbReference>
<reference evidence="9 10" key="1">
    <citation type="journal article" date="2016" name="Nat. Commun.">
        <title>Thousands of microbial genomes shed light on interconnected biogeochemical processes in an aquifer system.</title>
        <authorList>
            <person name="Anantharaman K."/>
            <person name="Brown C.T."/>
            <person name="Hug L.A."/>
            <person name="Sharon I."/>
            <person name="Castelle C.J."/>
            <person name="Probst A.J."/>
            <person name="Thomas B.C."/>
            <person name="Singh A."/>
            <person name="Wilkins M.J."/>
            <person name="Karaoz U."/>
            <person name="Brodie E.L."/>
            <person name="Williams K.H."/>
            <person name="Hubbard S.S."/>
            <person name="Banfield J.F."/>
        </authorList>
    </citation>
    <scope>NUCLEOTIDE SEQUENCE [LARGE SCALE GENOMIC DNA]</scope>
</reference>
<name>A0A1G2D7B3_9BACT</name>
<keyword evidence="5" id="KW-0460">Magnesium</keyword>
<feature type="domain" description="Transcriptional repressor PaaX-like central Cas2-like" evidence="8">
    <location>
        <begin position="108"/>
        <end position="181"/>
    </location>
</feature>
<keyword evidence="3 9" id="KW-0255">Endonuclease</keyword>
<keyword evidence="6" id="KW-0051">Antiviral defense</keyword>
<dbReference type="SUPFAM" id="SSF143430">
    <property type="entry name" value="TTP0101/SSO1404-like"/>
    <property type="match status" value="1"/>
</dbReference>
<accession>A0A1G2D7B3</accession>
<dbReference type="NCBIfam" id="TIGR01573">
    <property type="entry name" value="cas2"/>
    <property type="match status" value="1"/>
</dbReference>
<evidence type="ECO:0000256" key="3">
    <source>
        <dbReference type="ARBA" id="ARBA00022759"/>
    </source>
</evidence>
<dbReference type="GO" id="GO:0004521">
    <property type="term" value="F:RNA endonuclease activity"/>
    <property type="evidence" value="ECO:0007669"/>
    <property type="project" value="InterPro"/>
</dbReference>
<dbReference type="InterPro" id="IPR021127">
    <property type="entry name" value="CRISPR_associated_Cas2"/>
</dbReference>
<evidence type="ECO:0000256" key="6">
    <source>
        <dbReference type="ARBA" id="ARBA00023118"/>
    </source>
</evidence>
<evidence type="ECO:0000313" key="10">
    <source>
        <dbReference type="Proteomes" id="UP000178099"/>
    </source>
</evidence>
<evidence type="ECO:0000256" key="5">
    <source>
        <dbReference type="ARBA" id="ARBA00022842"/>
    </source>
</evidence>
<dbReference type="GO" id="GO:0043571">
    <property type="term" value="P:maintenance of CRISPR repeat elements"/>
    <property type="evidence" value="ECO:0007669"/>
    <property type="project" value="InterPro"/>
</dbReference>
<evidence type="ECO:0000313" key="9">
    <source>
        <dbReference type="EMBL" id="OGZ09534.1"/>
    </source>
</evidence>
<comment type="caution">
    <text evidence="9">The sequence shown here is derived from an EMBL/GenBank/DDBJ whole genome shotgun (WGS) entry which is preliminary data.</text>
</comment>